<keyword evidence="8" id="KW-1185">Reference proteome</keyword>
<comment type="function">
    <text evidence="2">Component of the dihydroxyacetone kinase complex, which is responsible for the phosphoenolpyruvate (PEP)-dependent phosphorylation of dihydroxyacetone. DhaM serves as the phosphoryl donor. Is phosphorylated by phosphoenolpyruvate in an EI- and HPr-dependent reaction, and a phosphorelay system on histidine residues finally leads to phosphoryl transfer to DhaL and dihydroxyacetone.</text>
</comment>
<proteinExistence type="predicted"/>
<reference evidence="7 8" key="1">
    <citation type="submission" date="2018-09" db="EMBL/GenBank/DDBJ databases">
        <authorList>
            <person name="Zhu H."/>
        </authorList>
    </citation>
    <scope>NUCLEOTIDE SEQUENCE [LARGE SCALE GENOMIC DNA]</scope>
    <source>
        <strain evidence="7 8">K2S05-167</strain>
    </source>
</reference>
<dbReference type="OrthoDB" id="9765468at2"/>
<dbReference type="InterPro" id="IPR012844">
    <property type="entry name" value="DhaM_N"/>
</dbReference>
<dbReference type="Proteomes" id="UP000286287">
    <property type="component" value="Unassembled WGS sequence"/>
</dbReference>
<evidence type="ECO:0000313" key="7">
    <source>
        <dbReference type="EMBL" id="RJF72426.1"/>
    </source>
</evidence>
<evidence type="ECO:0000256" key="5">
    <source>
        <dbReference type="ARBA" id="ARBA00046577"/>
    </source>
</evidence>
<dbReference type="Gene3D" id="3.40.50.510">
    <property type="entry name" value="Phosphotransferase system, mannose-type IIA component"/>
    <property type="match status" value="1"/>
</dbReference>
<feature type="domain" description="PTS EIIA type-4" evidence="6">
    <location>
        <begin position="2"/>
        <end position="137"/>
    </location>
</feature>
<dbReference type="InterPro" id="IPR039643">
    <property type="entry name" value="DhaM"/>
</dbReference>
<keyword evidence="7" id="KW-0418">Kinase</keyword>
<dbReference type="PANTHER" id="PTHR38594:SF1">
    <property type="entry name" value="PEP-DEPENDENT DIHYDROXYACETONE KINASE, PHOSPHORYL DONOR SUBUNIT DHAM"/>
    <property type="match status" value="1"/>
</dbReference>
<organism evidence="7 8">
    <name type="scientific">Deinococcus cavernae</name>
    <dbReference type="NCBI Taxonomy" id="2320857"/>
    <lineage>
        <taxon>Bacteria</taxon>
        <taxon>Thermotogati</taxon>
        <taxon>Deinococcota</taxon>
        <taxon>Deinococci</taxon>
        <taxon>Deinococcales</taxon>
        <taxon>Deinococcaceae</taxon>
        <taxon>Deinococcus</taxon>
    </lineage>
</organism>
<gene>
    <name evidence="7" type="primary">dhaM</name>
    <name evidence="7" type="ORF">D3875_13570</name>
</gene>
<name>A0A418V8P9_9DEIO</name>
<evidence type="ECO:0000256" key="1">
    <source>
        <dbReference type="ARBA" id="ARBA00001113"/>
    </source>
</evidence>
<sequence length="137" mass="13837">MSVALIIVSHSELLARGVVELAGQMTGSGVPLYAVGGTDDGLLGTSAPRISQAVQDALGQGHDALILLDLGSAAMNAALALEWLTPEQRARVQIADAPLVEGAVLAAVASLGDSPLAEVAQEAASARDMPKRLTDSA</sequence>
<dbReference type="RefSeq" id="WP_119764547.1">
    <property type="nucleotide sequence ID" value="NZ_QYUJ01000014.1"/>
</dbReference>
<dbReference type="GO" id="GO:0047324">
    <property type="term" value="F:phosphoenolpyruvate-glycerone phosphotransferase activity"/>
    <property type="evidence" value="ECO:0007669"/>
    <property type="project" value="UniProtKB-EC"/>
</dbReference>
<dbReference type="GO" id="GO:0016020">
    <property type="term" value="C:membrane"/>
    <property type="evidence" value="ECO:0007669"/>
    <property type="project" value="InterPro"/>
</dbReference>
<evidence type="ECO:0000259" key="6">
    <source>
        <dbReference type="PROSITE" id="PS51096"/>
    </source>
</evidence>
<dbReference type="PROSITE" id="PS51096">
    <property type="entry name" value="PTS_EIIA_TYPE_4"/>
    <property type="match status" value="1"/>
</dbReference>
<dbReference type="InterPro" id="IPR036662">
    <property type="entry name" value="PTS_EIIA_man-typ_sf"/>
</dbReference>
<evidence type="ECO:0000256" key="3">
    <source>
        <dbReference type="ARBA" id="ARBA00012095"/>
    </source>
</evidence>
<dbReference type="EC" id="2.7.1.121" evidence="3"/>
<dbReference type="GO" id="GO:0019563">
    <property type="term" value="P:glycerol catabolic process"/>
    <property type="evidence" value="ECO:0007669"/>
    <property type="project" value="InterPro"/>
</dbReference>
<dbReference type="PANTHER" id="PTHR38594">
    <property type="entry name" value="PEP-DEPENDENT DIHYDROXYACETONE KINASE, PHOSPHORYL DONOR SUBUNIT DHAM"/>
    <property type="match status" value="1"/>
</dbReference>
<comment type="caution">
    <text evidence="7">The sequence shown here is derived from an EMBL/GenBank/DDBJ whole genome shotgun (WGS) entry which is preliminary data.</text>
</comment>
<dbReference type="AlphaFoldDB" id="A0A418V8P9"/>
<dbReference type="SUPFAM" id="SSF53062">
    <property type="entry name" value="PTS system fructose IIA component-like"/>
    <property type="match status" value="1"/>
</dbReference>
<evidence type="ECO:0000256" key="2">
    <source>
        <dbReference type="ARBA" id="ARBA00002788"/>
    </source>
</evidence>
<dbReference type="InterPro" id="IPR004701">
    <property type="entry name" value="PTS_EIIA_man-typ"/>
</dbReference>
<evidence type="ECO:0000256" key="4">
    <source>
        <dbReference type="ARBA" id="ARBA00022679"/>
    </source>
</evidence>
<dbReference type="NCBIfam" id="TIGR02364">
    <property type="entry name" value="dha_pts"/>
    <property type="match status" value="1"/>
</dbReference>
<dbReference type="EMBL" id="QYUJ01000014">
    <property type="protein sequence ID" value="RJF72426.1"/>
    <property type="molecule type" value="Genomic_DNA"/>
</dbReference>
<keyword evidence="4 7" id="KW-0808">Transferase</keyword>
<comment type="catalytic activity">
    <reaction evidence="1">
        <text>dihydroxyacetone + phosphoenolpyruvate = dihydroxyacetone phosphate + pyruvate</text>
        <dbReference type="Rhea" id="RHEA:18381"/>
        <dbReference type="ChEBI" id="CHEBI:15361"/>
        <dbReference type="ChEBI" id="CHEBI:16016"/>
        <dbReference type="ChEBI" id="CHEBI:57642"/>
        <dbReference type="ChEBI" id="CHEBI:58702"/>
        <dbReference type="EC" id="2.7.1.121"/>
    </reaction>
</comment>
<comment type="subunit">
    <text evidence="5">Homodimer. The dihydroxyacetone kinase complex is composed of a homodimer of DhaM, a homodimer of DhaK and the subunit DhaL.</text>
</comment>
<accession>A0A418V8P9</accession>
<protein>
    <recommendedName>
        <fullName evidence="3">phosphoenolpyruvate--glycerone phosphotransferase</fullName>
        <ecNumber evidence="3">2.7.1.121</ecNumber>
    </recommendedName>
</protein>
<dbReference type="Pfam" id="PF03610">
    <property type="entry name" value="EIIA-man"/>
    <property type="match status" value="1"/>
</dbReference>
<evidence type="ECO:0000313" key="8">
    <source>
        <dbReference type="Proteomes" id="UP000286287"/>
    </source>
</evidence>
<dbReference type="GO" id="GO:0009401">
    <property type="term" value="P:phosphoenolpyruvate-dependent sugar phosphotransferase system"/>
    <property type="evidence" value="ECO:0007669"/>
    <property type="project" value="InterPro"/>
</dbReference>